<evidence type="ECO:0000313" key="6">
    <source>
        <dbReference type="EMBL" id="OXE45831.1"/>
    </source>
</evidence>
<evidence type="ECO:0000256" key="1">
    <source>
        <dbReference type="ARBA" id="ARBA00004141"/>
    </source>
</evidence>
<feature type="transmembrane region" description="Helical" evidence="5">
    <location>
        <begin position="66"/>
        <end position="85"/>
    </location>
</feature>
<evidence type="ECO:0000313" key="7">
    <source>
        <dbReference type="Proteomes" id="UP000214610"/>
    </source>
</evidence>
<dbReference type="GeneID" id="78361430"/>
<feature type="transmembrane region" description="Helical" evidence="5">
    <location>
        <begin position="197"/>
        <end position="215"/>
    </location>
</feature>
<dbReference type="GO" id="GO:0071578">
    <property type="term" value="P:zinc ion import across plasma membrane"/>
    <property type="evidence" value="ECO:0007669"/>
    <property type="project" value="TreeGrafter"/>
</dbReference>
<dbReference type="PANTHER" id="PTHR12191">
    <property type="entry name" value="SOLUTE CARRIER FAMILY 39"/>
    <property type="match status" value="1"/>
</dbReference>
<protein>
    <submittedName>
        <fullName evidence="6">ZIP family metal transporter</fullName>
    </submittedName>
</protein>
<feature type="transmembrane region" description="Helical" evidence="5">
    <location>
        <begin position="227"/>
        <end position="250"/>
    </location>
</feature>
<evidence type="ECO:0000256" key="4">
    <source>
        <dbReference type="ARBA" id="ARBA00023136"/>
    </source>
</evidence>
<keyword evidence="4 5" id="KW-0472">Membrane</keyword>
<dbReference type="InterPro" id="IPR050799">
    <property type="entry name" value="ZIP_Transporter"/>
</dbReference>
<sequence>MSIVLQIILATTISSALSIVLAGLISFRFLDRYMSKMLCLSAGLLLAVSFTHLLPEAFEHHEDATYIGWTLLVSVLILFGIEQFFSHHEAENVSQMIEESRKSEGRGGQAILLGDAFHNLTDGVLIASAFMVTPSLGWITALAIMAHEIPQEVGDFMVLLHSGFSKGRALFYNLLSGFTSVIGGILGYFLLDKVSWLIPYAFAVAAASFIYIALSDLMPEMIKKGRAAFFTQMLFIVLGVLLAIVATGSLHTH</sequence>
<evidence type="ECO:0000256" key="3">
    <source>
        <dbReference type="ARBA" id="ARBA00022989"/>
    </source>
</evidence>
<feature type="transmembrane region" description="Helical" evidence="5">
    <location>
        <begin position="170"/>
        <end position="191"/>
    </location>
</feature>
<dbReference type="Proteomes" id="UP000214610">
    <property type="component" value="Unassembled WGS sequence"/>
</dbReference>
<dbReference type="GO" id="GO:0005385">
    <property type="term" value="F:zinc ion transmembrane transporter activity"/>
    <property type="evidence" value="ECO:0007669"/>
    <property type="project" value="TreeGrafter"/>
</dbReference>
<reference evidence="7" key="1">
    <citation type="submission" date="2017-05" db="EMBL/GenBank/DDBJ databases">
        <title>Improved OligoMM genomes.</title>
        <authorList>
            <person name="Garzetti D."/>
        </authorList>
    </citation>
    <scope>NUCLEOTIDE SEQUENCE [LARGE SCALE GENOMIC DNA]</scope>
    <source>
        <strain evidence="7">YL45</strain>
    </source>
</reference>
<comment type="subcellular location">
    <subcellularLocation>
        <location evidence="1">Membrane</location>
        <topology evidence="1">Multi-pass membrane protein</topology>
    </subcellularLocation>
</comment>
<dbReference type="AlphaFoldDB" id="A0A227KDY5"/>
<dbReference type="RefSeq" id="WP_066592779.1">
    <property type="nucleotide sequence ID" value="NZ_CAJTBZ010000034.1"/>
</dbReference>
<comment type="caution">
    <text evidence="6">The sequence shown here is derived from an EMBL/GenBank/DDBJ whole genome shotgun (WGS) entry which is preliminary data.</text>
</comment>
<dbReference type="GO" id="GO:0140410">
    <property type="term" value="F:monoatomic cation:bicarbonate symporter activity"/>
    <property type="evidence" value="ECO:0007669"/>
    <property type="project" value="TreeGrafter"/>
</dbReference>
<dbReference type="GO" id="GO:0030003">
    <property type="term" value="P:intracellular monoatomic cation homeostasis"/>
    <property type="evidence" value="ECO:0007669"/>
    <property type="project" value="TreeGrafter"/>
</dbReference>
<dbReference type="EMBL" id="NHMP01000007">
    <property type="protein sequence ID" value="OXE45831.1"/>
    <property type="molecule type" value="Genomic_DNA"/>
</dbReference>
<dbReference type="GO" id="GO:0005886">
    <property type="term" value="C:plasma membrane"/>
    <property type="evidence" value="ECO:0007669"/>
    <property type="project" value="TreeGrafter"/>
</dbReference>
<keyword evidence="2 5" id="KW-0812">Transmembrane</keyword>
<feature type="transmembrane region" description="Helical" evidence="5">
    <location>
        <begin position="6"/>
        <end position="30"/>
    </location>
</feature>
<dbReference type="InterPro" id="IPR003689">
    <property type="entry name" value="ZIP"/>
</dbReference>
<accession>A0A227KDY5</accession>
<evidence type="ECO:0000256" key="2">
    <source>
        <dbReference type="ARBA" id="ARBA00022692"/>
    </source>
</evidence>
<evidence type="ECO:0000256" key="5">
    <source>
        <dbReference type="SAM" id="Phobius"/>
    </source>
</evidence>
<keyword evidence="3 5" id="KW-1133">Transmembrane helix</keyword>
<gene>
    <name evidence="6" type="ORF">ADH67_10445</name>
</gene>
<dbReference type="Pfam" id="PF02535">
    <property type="entry name" value="Zip"/>
    <property type="match status" value="2"/>
</dbReference>
<keyword evidence="7" id="KW-1185">Reference proteome</keyword>
<organism evidence="6 7">
    <name type="scientific">Turicimonas muris</name>
    <dbReference type="NCBI Taxonomy" id="1796652"/>
    <lineage>
        <taxon>Bacteria</taxon>
        <taxon>Pseudomonadati</taxon>
        <taxon>Pseudomonadota</taxon>
        <taxon>Betaproteobacteria</taxon>
        <taxon>Burkholderiales</taxon>
        <taxon>Sutterellaceae</taxon>
        <taxon>Turicimonas</taxon>
    </lineage>
</organism>
<dbReference type="PANTHER" id="PTHR12191:SF31">
    <property type="entry name" value="IP18018P"/>
    <property type="match status" value="1"/>
</dbReference>
<name>A0A227KDY5_9BURK</name>
<proteinExistence type="predicted"/>
<feature type="transmembrane region" description="Helical" evidence="5">
    <location>
        <begin position="37"/>
        <end position="54"/>
    </location>
</feature>